<dbReference type="AlphaFoldDB" id="A0AAV7N118"/>
<evidence type="ECO:0000256" key="1">
    <source>
        <dbReference type="SAM" id="MobiDB-lite"/>
    </source>
</evidence>
<comment type="caution">
    <text evidence="2">The sequence shown here is derived from an EMBL/GenBank/DDBJ whole genome shotgun (WGS) entry which is preliminary data.</text>
</comment>
<dbReference type="Proteomes" id="UP001066276">
    <property type="component" value="Chromosome 9"/>
</dbReference>
<sequence>MEEAPQTDPTPEDMSQLPGLYLGAGVPPGWLRHRLGLKSAAEVICAGSDVVKQGACGPGGLGIQASQAHLRSLSPRSSETQAGTPATWSTPPAPPRPSFI</sequence>
<feature type="region of interest" description="Disordered" evidence="1">
    <location>
        <begin position="58"/>
        <end position="100"/>
    </location>
</feature>
<accession>A0AAV7N118</accession>
<feature type="compositionally biased region" description="Pro residues" evidence="1">
    <location>
        <begin position="91"/>
        <end position="100"/>
    </location>
</feature>
<gene>
    <name evidence="2" type="ORF">NDU88_007063</name>
</gene>
<dbReference type="EMBL" id="JANPWB010000013">
    <property type="protein sequence ID" value="KAJ1109703.1"/>
    <property type="molecule type" value="Genomic_DNA"/>
</dbReference>
<reference evidence="2" key="1">
    <citation type="journal article" date="2022" name="bioRxiv">
        <title>Sequencing and chromosome-scale assembly of the giantPleurodeles waltlgenome.</title>
        <authorList>
            <person name="Brown T."/>
            <person name="Elewa A."/>
            <person name="Iarovenko S."/>
            <person name="Subramanian E."/>
            <person name="Araus A.J."/>
            <person name="Petzold A."/>
            <person name="Susuki M."/>
            <person name="Suzuki K.-i.T."/>
            <person name="Hayashi T."/>
            <person name="Toyoda A."/>
            <person name="Oliveira C."/>
            <person name="Osipova E."/>
            <person name="Leigh N.D."/>
            <person name="Simon A."/>
            <person name="Yun M.H."/>
        </authorList>
    </citation>
    <scope>NUCLEOTIDE SEQUENCE</scope>
    <source>
        <strain evidence="2">20211129_DDA</strain>
        <tissue evidence="2">Liver</tissue>
    </source>
</reference>
<protein>
    <submittedName>
        <fullName evidence="2">Uncharacterized protein</fullName>
    </submittedName>
</protein>
<evidence type="ECO:0000313" key="3">
    <source>
        <dbReference type="Proteomes" id="UP001066276"/>
    </source>
</evidence>
<proteinExistence type="predicted"/>
<feature type="region of interest" description="Disordered" evidence="1">
    <location>
        <begin position="1"/>
        <end position="20"/>
    </location>
</feature>
<organism evidence="2 3">
    <name type="scientific">Pleurodeles waltl</name>
    <name type="common">Iberian ribbed newt</name>
    <dbReference type="NCBI Taxonomy" id="8319"/>
    <lineage>
        <taxon>Eukaryota</taxon>
        <taxon>Metazoa</taxon>
        <taxon>Chordata</taxon>
        <taxon>Craniata</taxon>
        <taxon>Vertebrata</taxon>
        <taxon>Euteleostomi</taxon>
        <taxon>Amphibia</taxon>
        <taxon>Batrachia</taxon>
        <taxon>Caudata</taxon>
        <taxon>Salamandroidea</taxon>
        <taxon>Salamandridae</taxon>
        <taxon>Pleurodelinae</taxon>
        <taxon>Pleurodeles</taxon>
    </lineage>
</organism>
<evidence type="ECO:0000313" key="2">
    <source>
        <dbReference type="EMBL" id="KAJ1109703.1"/>
    </source>
</evidence>
<keyword evidence="3" id="KW-1185">Reference proteome</keyword>
<feature type="compositionally biased region" description="Polar residues" evidence="1">
    <location>
        <begin position="64"/>
        <end position="81"/>
    </location>
</feature>
<name>A0AAV7N118_PLEWA</name>